<accession>A0A1G5CJQ5</accession>
<protein>
    <recommendedName>
        <fullName evidence="2 6">D-ribose pyranase</fullName>
        <ecNumber evidence="2 6">5.4.99.62</ecNumber>
    </recommendedName>
</protein>
<dbReference type="Gene3D" id="3.40.1650.10">
    <property type="entry name" value="RbsD-like domain"/>
    <property type="match status" value="1"/>
</dbReference>
<feature type="binding site" evidence="6">
    <location>
        <position position="28"/>
    </location>
    <ligand>
        <name>substrate</name>
    </ligand>
</feature>
<dbReference type="HAMAP" id="MF_01661">
    <property type="entry name" value="D_rib_pyranase"/>
    <property type="match status" value="1"/>
</dbReference>
<evidence type="ECO:0000256" key="6">
    <source>
        <dbReference type="HAMAP-Rule" id="MF_01661"/>
    </source>
</evidence>
<evidence type="ECO:0000256" key="2">
    <source>
        <dbReference type="ARBA" id="ARBA00012862"/>
    </source>
</evidence>
<keyword evidence="5 6" id="KW-0119">Carbohydrate metabolism</keyword>
<evidence type="ECO:0000313" key="7">
    <source>
        <dbReference type="EMBL" id="SCY02544.1"/>
    </source>
</evidence>
<dbReference type="GO" id="GO:0048029">
    <property type="term" value="F:monosaccharide binding"/>
    <property type="evidence" value="ECO:0007669"/>
    <property type="project" value="InterPro"/>
</dbReference>
<dbReference type="PANTHER" id="PTHR37831">
    <property type="entry name" value="D-RIBOSE PYRANASE"/>
    <property type="match status" value="1"/>
</dbReference>
<comment type="similarity">
    <text evidence="6">Belongs to the RbsD / FucU family. RbsD subfamily.</text>
</comment>
<dbReference type="NCBIfam" id="NF008761">
    <property type="entry name" value="PRK11797.1"/>
    <property type="match status" value="1"/>
</dbReference>
<dbReference type="InterPro" id="IPR007721">
    <property type="entry name" value="RbsD_FucU"/>
</dbReference>
<evidence type="ECO:0000256" key="3">
    <source>
        <dbReference type="ARBA" id="ARBA00022490"/>
    </source>
</evidence>
<evidence type="ECO:0000256" key="5">
    <source>
        <dbReference type="ARBA" id="ARBA00023277"/>
    </source>
</evidence>
<keyword evidence="3 6" id="KW-0963">Cytoplasm</keyword>
<comment type="subcellular location">
    <subcellularLocation>
        <location evidence="6">Cytoplasm</location>
    </subcellularLocation>
</comment>
<evidence type="ECO:0000256" key="1">
    <source>
        <dbReference type="ARBA" id="ARBA00000223"/>
    </source>
</evidence>
<reference evidence="8" key="1">
    <citation type="submission" date="2016-10" db="EMBL/GenBank/DDBJ databases">
        <authorList>
            <person name="Varghese N."/>
            <person name="Submissions S."/>
        </authorList>
    </citation>
    <scope>NUCLEOTIDE SEQUENCE [LARGE SCALE GENOMIC DNA]</scope>
    <source>
        <strain evidence="8">BL9</strain>
    </source>
</reference>
<comment type="catalytic activity">
    <reaction evidence="1 6">
        <text>beta-D-ribopyranose = beta-D-ribofuranose</text>
        <dbReference type="Rhea" id="RHEA:25432"/>
        <dbReference type="ChEBI" id="CHEBI:27476"/>
        <dbReference type="ChEBI" id="CHEBI:47002"/>
        <dbReference type="EC" id="5.4.99.62"/>
    </reaction>
</comment>
<dbReference type="Proteomes" id="UP000198538">
    <property type="component" value="Unassembled WGS sequence"/>
</dbReference>
<feature type="active site" description="Proton donor" evidence="6">
    <location>
        <position position="20"/>
    </location>
</feature>
<dbReference type="AlphaFoldDB" id="A0A1G5CJQ5"/>
<dbReference type="InterPro" id="IPR023750">
    <property type="entry name" value="RbsD-like_sf"/>
</dbReference>
<organism evidence="7 8">
    <name type="scientific">Paenibacillus polysaccharolyticus</name>
    <dbReference type="NCBI Taxonomy" id="582692"/>
    <lineage>
        <taxon>Bacteria</taxon>
        <taxon>Bacillati</taxon>
        <taxon>Bacillota</taxon>
        <taxon>Bacilli</taxon>
        <taxon>Bacillales</taxon>
        <taxon>Paenibacillaceae</taxon>
        <taxon>Paenibacillus</taxon>
    </lineage>
</organism>
<dbReference type="SUPFAM" id="SSF102546">
    <property type="entry name" value="RbsD-like"/>
    <property type="match status" value="1"/>
</dbReference>
<dbReference type="GO" id="GO:0062193">
    <property type="term" value="F:D-ribose pyranase activity"/>
    <property type="evidence" value="ECO:0007669"/>
    <property type="project" value="UniProtKB-EC"/>
</dbReference>
<dbReference type="EMBL" id="FMVM01000002">
    <property type="protein sequence ID" value="SCY02544.1"/>
    <property type="molecule type" value="Genomic_DNA"/>
</dbReference>
<sequence length="133" mass="14514">MKRNGILNSHISKILSDLGHTDQIAIADAGLPVPDGVPKIDLALKLGTPSFREVLNVIAEDMVIEKVIIASEIHEGNPQTLAYLNEKFDTQIIDDSQNHEQFKALTQQVKAVIRTGEATPYANCILQSGVHFG</sequence>
<dbReference type="GO" id="GO:0019303">
    <property type="term" value="P:D-ribose catabolic process"/>
    <property type="evidence" value="ECO:0007669"/>
    <property type="project" value="UniProtKB-UniRule"/>
</dbReference>
<keyword evidence="8" id="KW-1185">Reference proteome</keyword>
<dbReference type="STRING" id="582692.SAMN05720606_102107"/>
<dbReference type="EC" id="5.4.99.62" evidence="2 6"/>
<dbReference type="RefSeq" id="WP_090915879.1">
    <property type="nucleotide sequence ID" value="NZ_FMVM01000002.1"/>
</dbReference>
<dbReference type="UniPathway" id="UPA00916">
    <property type="reaction ID" value="UER00888"/>
</dbReference>
<proteinExistence type="inferred from homology"/>
<evidence type="ECO:0000313" key="8">
    <source>
        <dbReference type="Proteomes" id="UP000198538"/>
    </source>
</evidence>
<dbReference type="Pfam" id="PF05025">
    <property type="entry name" value="RbsD_FucU"/>
    <property type="match status" value="1"/>
</dbReference>
<keyword evidence="4 6" id="KW-0413">Isomerase</keyword>
<dbReference type="GO" id="GO:0016872">
    <property type="term" value="F:intramolecular lyase activity"/>
    <property type="evidence" value="ECO:0007669"/>
    <property type="project" value="UniProtKB-UniRule"/>
</dbReference>
<dbReference type="PANTHER" id="PTHR37831:SF1">
    <property type="entry name" value="D-RIBOSE PYRANASE"/>
    <property type="match status" value="1"/>
</dbReference>
<dbReference type="GO" id="GO:0005829">
    <property type="term" value="C:cytosol"/>
    <property type="evidence" value="ECO:0007669"/>
    <property type="project" value="TreeGrafter"/>
</dbReference>
<feature type="binding site" evidence="6">
    <location>
        <position position="99"/>
    </location>
    <ligand>
        <name>substrate</name>
    </ligand>
</feature>
<feature type="binding site" evidence="6">
    <location>
        <begin position="121"/>
        <end position="123"/>
    </location>
    <ligand>
        <name>substrate</name>
    </ligand>
</feature>
<comment type="subunit">
    <text evidence="6">Homodecamer.</text>
</comment>
<dbReference type="InterPro" id="IPR023064">
    <property type="entry name" value="D-ribose_pyranase"/>
</dbReference>
<comment type="function">
    <text evidence="6">Catalyzes the interconversion of beta-pyran and beta-furan forms of D-ribose.</text>
</comment>
<gene>
    <name evidence="6" type="primary">rbsD</name>
    <name evidence="7" type="ORF">SAMN05720606_102107</name>
</gene>
<comment type="pathway">
    <text evidence="6">Carbohydrate metabolism; D-ribose degradation; D-ribose 5-phosphate from beta-D-ribopyranose: step 1/2.</text>
</comment>
<name>A0A1G5CJQ5_9BACL</name>
<evidence type="ECO:0000256" key="4">
    <source>
        <dbReference type="ARBA" id="ARBA00023235"/>
    </source>
</evidence>